<protein>
    <submittedName>
        <fullName evidence="1">Uncharacterized protein</fullName>
    </submittedName>
</protein>
<reference evidence="1 2" key="1">
    <citation type="journal article" date="2024" name="BMC Genomics">
        <title>De novo assembly and annotation of Popillia japonica's genome with initial clues to its potential as an invasive pest.</title>
        <authorList>
            <person name="Cucini C."/>
            <person name="Boschi S."/>
            <person name="Funari R."/>
            <person name="Cardaioli E."/>
            <person name="Iannotti N."/>
            <person name="Marturano G."/>
            <person name="Paoli F."/>
            <person name="Bruttini M."/>
            <person name="Carapelli A."/>
            <person name="Frati F."/>
            <person name="Nardi F."/>
        </authorList>
    </citation>
    <scope>NUCLEOTIDE SEQUENCE [LARGE SCALE GENOMIC DNA]</scope>
    <source>
        <strain evidence="1">DMR45628</strain>
    </source>
</reference>
<name>A0AAW1K3R6_POPJA</name>
<comment type="caution">
    <text evidence="1">The sequence shown here is derived from an EMBL/GenBank/DDBJ whole genome shotgun (WGS) entry which is preliminary data.</text>
</comment>
<dbReference type="EMBL" id="JASPKY010000265">
    <property type="protein sequence ID" value="KAK9712330.1"/>
    <property type="molecule type" value="Genomic_DNA"/>
</dbReference>
<dbReference type="AlphaFoldDB" id="A0AAW1K3R6"/>
<accession>A0AAW1K3R6</accession>
<dbReference type="Proteomes" id="UP001458880">
    <property type="component" value="Unassembled WGS sequence"/>
</dbReference>
<gene>
    <name evidence="1" type="ORF">QE152_g24943</name>
</gene>
<sequence length="90" mass="10600">MYWNDGRGIPRSPKCRTVVIRKSSYYPRITVDSRGEYNGVQREIRNGIPPIVVERAHLHTKWNSADRCRTSTPNITAFNARYEMEFRRSL</sequence>
<organism evidence="1 2">
    <name type="scientific">Popillia japonica</name>
    <name type="common">Japanese beetle</name>
    <dbReference type="NCBI Taxonomy" id="7064"/>
    <lineage>
        <taxon>Eukaryota</taxon>
        <taxon>Metazoa</taxon>
        <taxon>Ecdysozoa</taxon>
        <taxon>Arthropoda</taxon>
        <taxon>Hexapoda</taxon>
        <taxon>Insecta</taxon>
        <taxon>Pterygota</taxon>
        <taxon>Neoptera</taxon>
        <taxon>Endopterygota</taxon>
        <taxon>Coleoptera</taxon>
        <taxon>Polyphaga</taxon>
        <taxon>Scarabaeiformia</taxon>
        <taxon>Scarabaeidae</taxon>
        <taxon>Rutelinae</taxon>
        <taxon>Popillia</taxon>
    </lineage>
</organism>
<proteinExistence type="predicted"/>
<evidence type="ECO:0000313" key="2">
    <source>
        <dbReference type="Proteomes" id="UP001458880"/>
    </source>
</evidence>
<evidence type="ECO:0000313" key="1">
    <source>
        <dbReference type="EMBL" id="KAK9712330.1"/>
    </source>
</evidence>
<keyword evidence="2" id="KW-1185">Reference proteome</keyword>